<comment type="similarity">
    <text evidence="8">Belongs to the binding-protein-dependent transport system permease family.</text>
</comment>
<dbReference type="PANTHER" id="PTHR43357">
    <property type="entry name" value="INNER MEMBRANE ABC TRANSPORTER PERMEASE PROTEIN YDCV"/>
    <property type="match status" value="1"/>
</dbReference>
<evidence type="ECO:0000313" key="11">
    <source>
        <dbReference type="Proteomes" id="UP000721844"/>
    </source>
</evidence>
<evidence type="ECO:0000256" key="3">
    <source>
        <dbReference type="ARBA" id="ARBA00022475"/>
    </source>
</evidence>
<keyword evidence="11" id="KW-1185">Reference proteome</keyword>
<evidence type="ECO:0000256" key="4">
    <source>
        <dbReference type="ARBA" id="ARBA00022519"/>
    </source>
</evidence>
<feature type="domain" description="ABC transmembrane type-1" evidence="9">
    <location>
        <begin position="59"/>
        <end position="247"/>
    </location>
</feature>
<evidence type="ECO:0000256" key="8">
    <source>
        <dbReference type="RuleBase" id="RU363032"/>
    </source>
</evidence>
<feature type="transmembrane region" description="Helical" evidence="8">
    <location>
        <begin position="91"/>
        <end position="121"/>
    </location>
</feature>
<organism evidence="10 11">
    <name type="scientific">Acidisoma cellulosilyticum</name>
    <dbReference type="NCBI Taxonomy" id="2802395"/>
    <lineage>
        <taxon>Bacteria</taxon>
        <taxon>Pseudomonadati</taxon>
        <taxon>Pseudomonadota</taxon>
        <taxon>Alphaproteobacteria</taxon>
        <taxon>Acetobacterales</taxon>
        <taxon>Acidocellaceae</taxon>
        <taxon>Acidisoma</taxon>
    </lineage>
</organism>
<accession>A0A963Z6G1</accession>
<dbReference type="InterPro" id="IPR035906">
    <property type="entry name" value="MetI-like_sf"/>
</dbReference>
<keyword evidence="2 8" id="KW-0813">Transport</keyword>
<dbReference type="Pfam" id="PF00528">
    <property type="entry name" value="BPD_transp_1"/>
    <property type="match status" value="1"/>
</dbReference>
<dbReference type="GO" id="GO:0055085">
    <property type="term" value="P:transmembrane transport"/>
    <property type="evidence" value="ECO:0007669"/>
    <property type="project" value="InterPro"/>
</dbReference>
<dbReference type="PROSITE" id="PS50928">
    <property type="entry name" value="ABC_TM1"/>
    <property type="match status" value="1"/>
</dbReference>
<dbReference type="SUPFAM" id="SSF161098">
    <property type="entry name" value="MetI-like"/>
    <property type="match status" value="1"/>
</dbReference>
<sequence>MSRFTALCAGIVLIFMTLPTILTAILSVSGDATLAFPPQHWSLHPYLALLEDGGLRGALLRSLQAGAESALLCLIFGLPAMLALQRLRGALAAAVLAFLTLGFAAPLAVSAVALLIVYYMLGIFGSLHALALALAIVNLPFLLYAVASSLAAIDHSLEEASLTLGASPFLTFLLVRLPSLAPGMMTGTLLIFILGATEFMVSVVLTNVNSATLPVVMYGSLRSGPTPMLAAAGMYYVLLALIVVLAITRSRALQQFLYRRSS</sequence>
<keyword evidence="5 8" id="KW-0812">Transmembrane</keyword>
<evidence type="ECO:0000256" key="1">
    <source>
        <dbReference type="ARBA" id="ARBA00004429"/>
    </source>
</evidence>
<feature type="transmembrane region" description="Helical" evidence="8">
    <location>
        <begin position="127"/>
        <end position="147"/>
    </location>
</feature>
<dbReference type="CDD" id="cd06261">
    <property type="entry name" value="TM_PBP2"/>
    <property type="match status" value="1"/>
</dbReference>
<protein>
    <submittedName>
        <fullName evidence="10">ABC transporter permease subunit</fullName>
    </submittedName>
</protein>
<evidence type="ECO:0000256" key="2">
    <source>
        <dbReference type="ARBA" id="ARBA00022448"/>
    </source>
</evidence>
<dbReference type="EMBL" id="JAESVA010000013">
    <property type="protein sequence ID" value="MCB8883376.1"/>
    <property type="molecule type" value="Genomic_DNA"/>
</dbReference>
<evidence type="ECO:0000256" key="7">
    <source>
        <dbReference type="ARBA" id="ARBA00023136"/>
    </source>
</evidence>
<evidence type="ECO:0000313" key="10">
    <source>
        <dbReference type="EMBL" id="MCB8883376.1"/>
    </source>
</evidence>
<name>A0A963Z6G1_9PROT</name>
<comment type="subcellular location">
    <subcellularLocation>
        <location evidence="1">Cell inner membrane</location>
        <topology evidence="1">Multi-pass membrane protein</topology>
    </subcellularLocation>
    <subcellularLocation>
        <location evidence="8">Cell membrane</location>
        <topology evidence="8">Multi-pass membrane protein</topology>
    </subcellularLocation>
</comment>
<gene>
    <name evidence="10" type="ORF">ACELLULO517_24220</name>
</gene>
<evidence type="ECO:0000256" key="5">
    <source>
        <dbReference type="ARBA" id="ARBA00022692"/>
    </source>
</evidence>
<keyword evidence="4" id="KW-0997">Cell inner membrane</keyword>
<keyword evidence="7 8" id="KW-0472">Membrane</keyword>
<feature type="transmembrane region" description="Helical" evidence="8">
    <location>
        <begin position="65"/>
        <end position="84"/>
    </location>
</feature>
<dbReference type="GO" id="GO:0005886">
    <property type="term" value="C:plasma membrane"/>
    <property type="evidence" value="ECO:0007669"/>
    <property type="project" value="UniProtKB-SubCell"/>
</dbReference>
<feature type="transmembrane region" description="Helical" evidence="8">
    <location>
        <begin position="228"/>
        <end position="247"/>
    </location>
</feature>
<dbReference type="PANTHER" id="PTHR43357:SF4">
    <property type="entry name" value="INNER MEMBRANE ABC TRANSPORTER PERMEASE PROTEIN YDCV"/>
    <property type="match status" value="1"/>
</dbReference>
<comment type="caution">
    <text evidence="10">The sequence shown here is derived from an EMBL/GenBank/DDBJ whole genome shotgun (WGS) entry which is preliminary data.</text>
</comment>
<keyword evidence="6 8" id="KW-1133">Transmembrane helix</keyword>
<dbReference type="RefSeq" id="WP_227310034.1">
    <property type="nucleotide sequence ID" value="NZ_JAESVA010000013.1"/>
</dbReference>
<reference evidence="10 11" key="1">
    <citation type="journal article" date="2021" name="Microorganisms">
        <title>Acidisoma silvae sp. nov. and Acidisomacellulosilytica sp. nov., Two Acidophilic Bacteria Isolated from Decaying Wood, Hydrolyzing Cellulose and Producing Poly-3-hydroxybutyrate.</title>
        <authorList>
            <person name="Mieszkin S."/>
            <person name="Pouder E."/>
            <person name="Uroz S."/>
            <person name="Simon-Colin C."/>
            <person name="Alain K."/>
        </authorList>
    </citation>
    <scope>NUCLEOTIDE SEQUENCE [LARGE SCALE GENOMIC DNA]</scope>
    <source>
        <strain evidence="10 11">HW T5.17</strain>
    </source>
</reference>
<keyword evidence="3" id="KW-1003">Cell membrane</keyword>
<dbReference type="InterPro" id="IPR000515">
    <property type="entry name" value="MetI-like"/>
</dbReference>
<dbReference type="AlphaFoldDB" id="A0A963Z6G1"/>
<evidence type="ECO:0000259" key="9">
    <source>
        <dbReference type="PROSITE" id="PS50928"/>
    </source>
</evidence>
<proteinExistence type="inferred from homology"/>
<dbReference type="Proteomes" id="UP000721844">
    <property type="component" value="Unassembled WGS sequence"/>
</dbReference>
<evidence type="ECO:0000256" key="6">
    <source>
        <dbReference type="ARBA" id="ARBA00022989"/>
    </source>
</evidence>
<dbReference type="Gene3D" id="1.10.3720.10">
    <property type="entry name" value="MetI-like"/>
    <property type="match status" value="1"/>
</dbReference>